<organism evidence="2 3">
    <name type="scientific">Burkholderia thailandensis</name>
    <dbReference type="NCBI Taxonomy" id="57975"/>
    <lineage>
        <taxon>Bacteria</taxon>
        <taxon>Pseudomonadati</taxon>
        <taxon>Pseudomonadota</taxon>
        <taxon>Betaproteobacteria</taxon>
        <taxon>Burkholderiales</taxon>
        <taxon>Burkholderiaceae</taxon>
        <taxon>Burkholderia</taxon>
        <taxon>pseudomallei group</taxon>
    </lineage>
</organism>
<proteinExistence type="predicted"/>
<dbReference type="Proteomes" id="UP001272137">
    <property type="component" value="Unassembled WGS sequence"/>
</dbReference>
<dbReference type="EMBL" id="QXCT01000002">
    <property type="protein sequence ID" value="MDW9255112.1"/>
    <property type="molecule type" value="Genomic_DNA"/>
</dbReference>
<dbReference type="GO" id="GO:0005524">
    <property type="term" value="F:ATP binding"/>
    <property type="evidence" value="ECO:0007669"/>
    <property type="project" value="UniProtKB-KW"/>
</dbReference>
<dbReference type="Pfam" id="PF04313">
    <property type="entry name" value="HSDR_N"/>
    <property type="match status" value="1"/>
</dbReference>
<sequence length="411" mass="46150">MWQIEGLANESDVEQKFLYRFLTETEPVGLGLPDAVIQTKVNLRRFAIGKGIEQKLYYPDYIVVMFGLPLVVVEAKGPNESVAEGYRQARLYAHELNGLFPPDFNPTRFIVASNGIELWYGHADHNEPLAKATVATLGTYSPDVATLQELMSWKKLSSLARTLSETVRPNGFFKPRRMIGGIGLQNEEVGRNSFGATLTASISAIFNPTTRAERSFIAKHGYIASHRRERYIDPIDKVIRAARPPSETDAQLLEDTSRPKELIGRLNNKNDLEHKVLLIIGSVGSGKTTFIDYLHEVALPRELINQTVWCRMDMNSAPVSAIEIYDWLRISLIESCKLSLPNEDFEDIEILRKIFSVEINRFNKGLESSTLREPTFLTSNSRNISSQFSEIGMRQPKHTCAIAAVTEGGFA</sequence>
<name>A0AAW9CX83_BURTH</name>
<reference evidence="2" key="1">
    <citation type="submission" date="2018-08" db="EMBL/GenBank/DDBJ databases">
        <title>Identification of Burkholderia cepacia strains that express a Burkholderia pseudomallei-like capsular polysaccharide.</title>
        <authorList>
            <person name="Burtnick M.N."/>
            <person name="Vongsouvath M."/>
            <person name="Newton P."/>
            <person name="Wuthiekanun V."/>
            <person name="Limmathurotsakul D."/>
            <person name="Brett P.J."/>
            <person name="Chantratita N."/>
            <person name="Dance D.A."/>
        </authorList>
    </citation>
    <scope>NUCLEOTIDE SEQUENCE</scope>
    <source>
        <strain evidence="2">SBXCC001</strain>
    </source>
</reference>
<accession>A0AAW9CX83</accession>
<dbReference type="Gene3D" id="3.90.1570.50">
    <property type="match status" value="1"/>
</dbReference>
<dbReference type="InterPro" id="IPR007409">
    <property type="entry name" value="Restrct_endonuc_type1_HsdR_N"/>
</dbReference>
<dbReference type="AlphaFoldDB" id="A0AAW9CX83"/>
<dbReference type="GO" id="GO:0009035">
    <property type="term" value="F:type I site-specific deoxyribonuclease activity"/>
    <property type="evidence" value="ECO:0007669"/>
    <property type="project" value="UniProtKB-EC"/>
</dbReference>
<evidence type="ECO:0000313" key="2">
    <source>
        <dbReference type="EMBL" id="MDW9255112.1"/>
    </source>
</evidence>
<dbReference type="RefSeq" id="WP_318826208.1">
    <property type="nucleotide sequence ID" value="NZ_QXCT01000002.1"/>
</dbReference>
<evidence type="ECO:0000313" key="3">
    <source>
        <dbReference type="Proteomes" id="UP001272137"/>
    </source>
</evidence>
<comment type="caution">
    <text evidence="2">The sequence shown here is derived from an EMBL/GenBank/DDBJ whole genome shotgun (WGS) entry which is preliminary data.</text>
</comment>
<dbReference type="GO" id="GO:0009307">
    <property type="term" value="P:DNA restriction-modification system"/>
    <property type="evidence" value="ECO:0007669"/>
    <property type="project" value="UniProtKB-KW"/>
</dbReference>
<evidence type="ECO:0000259" key="1">
    <source>
        <dbReference type="Pfam" id="PF04313"/>
    </source>
</evidence>
<feature type="domain" description="Restriction endonuclease type I HsdR N-terminal" evidence="1">
    <location>
        <begin position="56"/>
        <end position="123"/>
    </location>
</feature>
<protein>
    <submittedName>
        <fullName evidence="2">Type I restriction enzyme R protein</fullName>
    </submittedName>
</protein>
<dbReference type="GO" id="GO:0003677">
    <property type="term" value="F:DNA binding"/>
    <property type="evidence" value="ECO:0007669"/>
    <property type="project" value="UniProtKB-KW"/>
</dbReference>
<gene>
    <name evidence="2" type="ORF">C7S16_2602</name>
</gene>